<organism evidence="2 3">
    <name type="scientific">Rubus argutus</name>
    <name type="common">Southern blackberry</name>
    <dbReference type="NCBI Taxonomy" id="59490"/>
    <lineage>
        <taxon>Eukaryota</taxon>
        <taxon>Viridiplantae</taxon>
        <taxon>Streptophyta</taxon>
        <taxon>Embryophyta</taxon>
        <taxon>Tracheophyta</taxon>
        <taxon>Spermatophyta</taxon>
        <taxon>Magnoliopsida</taxon>
        <taxon>eudicotyledons</taxon>
        <taxon>Gunneridae</taxon>
        <taxon>Pentapetalae</taxon>
        <taxon>rosids</taxon>
        <taxon>fabids</taxon>
        <taxon>Rosales</taxon>
        <taxon>Rosaceae</taxon>
        <taxon>Rosoideae</taxon>
        <taxon>Rosoideae incertae sedis</taxon>
        <taxon>Rubus</taxon>
    </lineage>
</organism>
<comment type="caution">
    <text evidence="2">The sequence shown here is derived from an EMBL/GenBank/DDBJ whole genome shotgun (WGS) entry which is preliminary data.</text>
</comment>
<sequence>MVHGILQFTPSIAFRYVLHRCKSRDIRCRESFRHIEDDVTNRTHTVSGQRGTLFHSSSLAQYNAGVRLYAREGRSSASIEMQRTRRLPPEKRDEEPKDPSPPSVETCSRVVLLGRFSGLLATSQTANRPRRRDPKTSPDHSIDKSLHQLRTAMHHHP</sequence>
<dbReference type="EMBL" id="JBEDUW010000001">
    <property type="protein sequence ID" value="KAK9951756.1"/>
    <property type="molecule type" value="Genomic_DNA"/>
</dbReference>
<reference evidence="2 3" key="1">
    <citation type="journal article" date="2023" name="G3 (Bethesda)">
        <title>A chromosome-length genome assembly and annotation of blackberry (Rubus argutus, cv. 'Hillquist').</title>
        <authorList>
            <person name="Bruna T."/>
            <person name="Aryal R."/>
            <person name="Dudchenko O."/>
            <person name="Sargent D.J."/>
            <person name="Mead D."/>
            <person name="Buti M."/>
            <person name="Cavallini A."/>
            <person name="Hytonen T."/>
            <person name="Andres J."/>
            <person name="Pham M."/>
            <person name="Weisz D."/>
            <person name="Mascagni F."/>
            <person name="Usai G."/>
            <person name="Natali L."/>
            <person name="Bassil N."/>
            <person name="Fernandez G.E."/>
            <person name="Lomsadze A."/>
            <person name="Armour M."/>
            <person name="Olukolu B."/>
            <person name="Poorten T."/>
            <person name="Britton C."/>
            <person name="Davik J."/>
            <person name="Ashrafi H."/>
            <person name="Aiden E.L."/>
            <person name="Borodovsky M."/>
            <person name="Worthington M."/>
        </authorList>
    </citation>
    <scope>NUCLEOTIDE SEQUENCE [LARGE SCALE GENOMIC DNA]</scope>
    <source>
        <strain evidence="2">PI 553951</strain>
    </source>
</reference>
<dbReference type="Proteomes" id="UP001457282">
    <property type="component" value="Unassembled WGS sequence"/>
</dbReference>
<protein>
    <submittedName>
        <fullName evidence="2">Uncharacterized protein</fullName>
    </submittedName>
</protein>
<feature type="region of interest" description="Disordered" evidence="1">
    <location>
        <begin position="73"/>
        <end position="106"/>
    </location>
</feature>
<evidence type="ECO:0000313" key="2">
    <source>
        <dbReference type="EMBL" id="KAK9951756.1"/>
    </source>
</evidence>
<dbReference type="AlphaFoldDB" id="A0AAW1YSM6"/>
<accession>A0AAW1YSM6</accession>
<gene>
    <name evidence="2" type="ORF">M0R45_007190</name>
</gene>
<feature type="compositionally biased region" description="Basic and acidic residues" evidence="1">
    <location>
        <begin position="134"/>
        <end position="146"/>
    </location>
</feature>
<feature type="region of interest" description="Disordered" evidence="1">
    <location>
        <begin position="118"/>
        <end position="157"/>
    </location>
</feature>
<evidence type="ECO:0000313" key="3">
    <source>
        <dbReference type="Proteomes" id="UP001457282"/>
    </source>
</evidence>
<proteinExistence type="predicted"/>
<name>A0AAW1YSM6_RUBAR</name>
<feature type="compositionally biased region" description="Basic and acidic residues" evidence="1">
    <location>
        <begin position="87"/>
        <end position="98"/>
    </location>
</feature>
<keyword evidence="3" id="KW-1185">Reference proteome</keyword>
<evidence type="ECO:0000256" key="1">
    <source>
        <dbReference type="SAM" id="MobiDB-lite"/>
    </source>
</evidence>